<feature type="compositionally biased region" description="Acidic residues" evidence="1">
    <location>
        <begin position="20"/>
        <end position="29"/>
    </location>
</feature>
<gene>
    <name evidence="2" type="ORF">LWF01_06385</name>
</gene>
<accession>A0ABY8QX48</accession>
<evidence type="ECO:0000313" key="3">
    <source>
        <dbReference type="Proteomes" id="UP001209083"/>
    </source>
</evidence>
<dbReference type="EMBL" id="CP090958">
    <property type="protein sequence ID" value="WGW13386.1"/>
    <property type="molecule type" value="Genomic_DNA"/>
</dbReference>
<feature type="region of interest" description="Disordered" evidence="1">
    <location>
        <begin position="1"/>
        <end position="47"/>
    </location>
</feature>
<sequence>MSRSPEDDPDSEPPGAELVIPDDVDEADILEQAAPVPEGEEEDYPHG</sequence>
<name>A0ABY8QX48_9MICO</name>
<reference evidence="2 3" key="1">
    <citation type="submission" date="2023-05" db="EMBL/GenBank/DDBJ databases">
        <title>Lithophilousrod everest ZFBP1038 complete genpme.</title>
        <authorList>
            <person name="Tian M."/>
        </authorList>
    </citation>
    <scope>NUCLEOTIDE SEQUENCE [LARGE SCALE GENOMIC DNA]</scope>
    <source>
        <strain evidence="2 3">ZFBP1038</strain>
    </source>
</reference>
<evidence type="ECO:0000313" key="2">
    <source>
        <dbReference type="EMBL" id="WGW13386.1"/>
    </source>
</evidence>
<organism evidence="2 3">
    <name type="scientific">Saxibacter everestensis</name>
    <dbReference type="NCBI Taxonomy" id="2909229"/>
    <lineage>
        <taxon>Bacteria</taxon>
        <taxon>Bacillati</taxon>
        <taxon>Actinomycetota</taxon>
        <taxon>Actinomycetes</taxon>
        <taxon>Micrococcales</taxon>
        <taxon>Brevibacteriaceae</taxon>
        <taxon>Saxibacter</taxon>
    </lineage>
</organism>
<protein>
    <submittedName>
        <fullName evidence="2">Uncharacterized protein</fullName>
    </submittedName>
</protein>
<dbReference type="RefSeq" id="WP_349640205.1">
    <property type="nucleotide sequence ID" value="NZ_CP090958.1"/>
</dbReference>
<proteinExistence type="predicted"/>
<feature type="compositionally biased region" description="Acidic residues" evidence="1">
    <location>
        <begin position="38"/>
        <end position="47"/>
    </location>
</feature>
<dbReference type="Proteomes" id="UP001209083">
    <property type="component" value="Chromosome"/>
</dbReference>
<keyword evidence="3" id="KW-1185">Reference proteome</keyword>
<evidence type="ECO:0000256" key="1">
    <source>
        <dbReference type="SAM" id="MobiDB-lite"/>
    </source>
</evidence>